<sequence>MRPEFVTLYEVGPRDGLQAETAMVSTADKIALIDRLSATGLSYIEAASFVSPKWVPQMGDAAEVMAGISRSHKISYPTLTPNLTGYYAARAAGANVVAIFGAASETFSRKNINCSVAESVERFGAVCDQACDDGIDVRGYVSCVLGCPYEGAVDPAAVADLAQIMLEMGCYQVSLGDTIGVGTPADVAKLLDVVTARISSDKLAVHFHDTYGQALANILTSLDYGIATIDSSVGGLGGCPYAPGASGNVATEDVLYMLNGLGMETGVDLAKVVDAAWFISGVLGRPPRSKVGQAMRPR</sequence>
<evidence type="ECO:0000259" key="6">
    <source>
        <dbReference type="PROSITE" id="PS50991"/>
    </source>
</evidence>
<dbReference type="Proteomes" id="UP000006512">
    <property type="component" value="Unassembled WGS sequence"/>
</dbReference>
<feature type="domain" description="Pyruvate carboxyltransferase" evidence="6">
    <location>
        <begin position="6"/>
        <end position="273"/>
    </location>
</feature>
<evidence type="ECO:0000256" key="2">
    <source>
        <dbReference type="ARBA" id="ARBA00009405"/>
    </source>
</evidence>
<dbReference type="Pfam" id="PF00682">
    <property type="entry name" value="HMGL-like"/>
    <property type="match status" value="1"/>
</dbReference>
<dbReference type="CDD" id="cd07938">
    <property type="entry name" value="DRE_TIM_HMGL"/>
    <property type="match status" value="1"/>
</dbReference>
<accession>F4QKV6</accession>
<dbReference type="eggNOG" id="COG0119">
    <property type="taxonomic scope" value="Bacteria"/>
</dbReference>
<dbReference type="EC" id="4.1.3.4" evidence="3"/>
<dbReference type="EMBL" id="GL883077">
    <property type="protein sequence ID" value="EGF92179.1"/>
    <property type="molecule type" value="Genomic_DNA"/>
</dbReference>
<dbReference type="STRING" id="715226.ABI_06120"/>
<dbReference type="InterPro" id="IPR000891">
    <property type="entry name" value="PYR_CT"/>
</dbReference>
<dbReference type="InterPro" id="IPR043594">
    <property type="entry name" value="HMGL"/>
</dbReference>
<dbReference type="NCBIfam" id="NF004283">
    <property type="entry name" value="PRK05692.1"/>
    <property type="match status" value="1"/>
</dbReference>
<keyword evidence="4" id="KW-0479">Metal-binding</keyword>
<evidence type="ECO:0000313" key="7">
    <source>
        <dbReference type="EMBL" id="EGF92179.1"/>
    </source>
</evidence>
<dbReference type="PROSITE" id="PS50991">
    <property type="entry name" value="PYR_CT"/>
    <property type="match status" value="1"/>
</dbReference>
<evidence type="ECO:0000256" key="3">
    <source>
        <dbReference type="ARBA" id="ARBA00012910"/>
    </source>
</evidence>
<name>F4QKV6_9CAUL</name>
<organism evidence="7 8">
    <name type="scientific">Asticcacaulis biprosthecium C19</name>
    <dbReference type="NCBI Taxonomy" id="715226"/>
    <lineage>
        <taxon>Bacteria</taxon>
        <taxon>Pseudomonadati</taxon>
        <taxon>Pseudomonadota</taxon>
        <taxon>Alphaproteobacteria</taxon>
        <taxon>Caulobacterales</taxon>
        <taxon>Caulobacteraceae</taxon>
        <taxon>Asticcacaulis</taxon>
    </lineage>
</organism>
<evidence type="ECO:0000313" key="8">
    <source>
        <dbReference type="Proteomes" id="UP000006512"/>
    </source>
</evidence>
<dbReference type="OrthoDB" id="9784013at2"/>
<comment type="similarity">
    <text evidence="2">Belongs to the HMG-CoA lyase family.</text>
</comment>
<proteinExistence type="inferred from homology"/>
<evidence type="ECO:0000256" key="5">
    <source>
        <dbReference type="ARBA" id="ARBA00023239"/>
    </source>
</evidence>
<dbReference type="PANTHER" id="PTHR42738:SF7">
    <property type="entry name" value="HYDROXYMETHYLGLUTARYL-COA LYASE"/>
    <property type="match status" value="1"/>
</dbReference>
<dbReference type="HOGENOM" id="CLU_022138_3_2_5"/>
<dbReference type="FunFam" id="3.20.20.70:FF:000201">
    <property type="entry name" value="Hydroxymethylglutaryl-CoA lyase"/>
    <property type="match status" value="1"/>
</dbReference>
<dbReference type="GO" id="GO:0046872">
    <property type="term" value="F:metal ion binding"/>
    <property type="evidence" value="ECO:0007669"/>
    <property type="project" value="UniProtKB-KW"/>
</dbReference>
<dbReference type="AlphaFoldDB" id="F4QKV6"/>
<evidence type="ECO:0000256" key="4">
    <source>
        <dbReference type="ARBA" id="ARBA00022723"/>
    </source>
</evidence>
<dbReference type="SUPFAM" id="SSF51569">
    <property type="entry name" value="Aldolase"/>
    <property type="match status" value="1"/>
</dbReference>
<dbReference type="PANTHER" id="PTHR42738">
    <property type="entry name" value="HYDROXYMETHYLGLUTARYL-COA LYASE"/>
    <property type="match status" value="1"/>
</dbReference>
<gene>
    <name evidence="7" type="ORF">ABI_06120</name>
</gene>
<dbReference type="Gene3D" id="3.20.20.70">
    <property type="entry name" value="Aldolase class I"/>
    <property type="match status" value="1"/>
</dbReference>
<dbReference type="RefSeq" id="WP_006271353.1">
    <property type="nucleotide sequence ID" value="NZ_GL883077.1"/>
</dbReference>
<reference evidence="8" key="1">
    <citation type="submission" date="2011-03" db="EMBL/GenBank/DDBJ databases">
        <title>Draft genome sequence of Brevundimonas diminuta.</title>
        <authorList>
            <person name="Brown P.J.B."/>
            <person name="Buechlein A."/>
            <person name="Hemmerich C."/>
            <person name="Brun Y.V."/>
        </authorList>
    </citation>
    <scope>NUCLEOTIDE SEQUENCE [LARGE SCALE GENOMIC DNA]</scope>
    <source>
        <strain evidence="8">C19</strain>
    </source>
</reference>
<dbReference type="GO" id="GO:0004419">
    <property type="term" value="F:hydroxymethylglutaryl-CoA lyase activity"/>
    <property type="evidence" value="ECO:0007669"/>
    <property type="project" value="UniProtKB-EC"/>
</dbReference>
<dbReference type="GO" id="GO:0006552">
    <property type="term" value="P:L-leucine catabolic process"/>
    <property type="evidence" value="ECO:0007669"/>
    <property type="project" value="TreeGrafter"/>
</dbReference>
<evidence type="ECO:0000256" key="1">
    <source>
        <dbReference type="ARBA" id="ARBA00005143"/>
    </source>
</evidence>
<dbReference type="GO" id="GO:0046951">
    <property type="term" value="P:ketone body biosynthetic process"/>
    <property type="evidence" value="ECO:0007669"/>
    <property type="project" value="TreeGrafter"/>
</dbReference>
<dbReference type="InterPro" id="IPR013785">
    <property type="entry name" value="Aldolase_TIM"/>
</dbReference>
<protein>
    <recommendedName>
        <fullName evidence="3">hydroxymethylglutaryl-CoA lyase</fullName>
        <ecNumber evidence="3">4.1.3.4</ecNumber>
    </recommendedName>
</protein>
<comment type="pathway">
    <text evidence="1">Metabolic intermediate metabolism; (S)-3-hydroxy-3-methylglutaryl-CoA degradation; acetoacetate from (S)-3-hydroxy-3-methylglutaryl-CoA: step 1/1.</text>
</comment>
<keyword evidence="8" id="KW-1185">Reference proteome</keyword>
<keyword evidence="5 7" id="KW-0456">Lyase</keyword>